<dbReference type="InterPro" id="IPR009057">
    <property type="entry name" value="Homeodomain-like_sf"/>
</dbReference>
<keyword evidence="1" id="KW-0805">Transcription regulation</keyword>
<accession>A0A1L9BAV4</accession>
<evidence type="ECO:0000256" key="3">
    <source>
        <dbReference type="ARBA" id="ARBA00023163"/>
    </source>
</evidence>
<dbReference type="Proteomes" id="UP000182229">
    <property type="component" value="Unassembled WGS sequence"/>
</dbReference>
<dbReference type="EMBL" id="MPIN01000004">
    <property type="protein sequence ID" value="OJH39392.1"/>
    <property type="molecule type" value="Genomic_DNA"/>
</dbReference>
<dbReference type="InterPro" id="IPR018060">
    <property type="entry name" value="HTH_AraC"/>
</dbReference>
<dbReference type="Pfam" id="PF12833">
    <property type="entry name" value="HTH_18"/>
    <property type="match status" value="1"/>
</dbReference>
<evidence type="ECO:0000259" key="4">
    <source>
        <dbReference type="PROSITE" id="PS01124"/>
    </source>
</evidence>
<sequence>MDAFIYRPGPPLREFIDWFWFWDGRPMPTPMERVLPSGAFDLVINLGDERFRFYDPIALTPLEPLAGPIVSGAHASHFVIGTATGMAMMGVHFKPGGAFPFLGVPAGDLEGTHAPLDALWGASARALRERLVEAPTGEDRFRLLESMLLTYARRPLRHHPAVVEALRAFEDPSLRSVAELNTRLGLSPKRLIALFHDEVGLGPKAFWRVRRFQATLRRVDGSRSVRCAELAAELGYCDQSHFNREFRGFVGLSPRAYVARGIERPNHVPLHG</sequence>
<keyword evidence="6" id="KW-1185">Reference proteome</keyword>
<evidence type="ECO:0000256" key="1">
    <source>
        <dbReference type="ARBA" id="ARBA00023015"/>
    </source>
</evidence>
<evidence type="ECO:0000313" key="5">
    <source>
        <dbReference type="EMBL" id="OJH39392.1"/>
    </source>
</evidence>
<evidence type="ECO:0000313" key="6">
    <source>
        <dbReference type="Proteomes" id="UP000182229"/>
    </source>
</evidence>
<dbReference type="InterPro" id="IPR046532">
    <property type="entry name" value="DUF6597"/>
</dbReference>
<feature type="domain" description="HTH araC/xylS-type" evidence="4">
    <location>
        <begin position="160"/>
        <end position="260"/>
    </location>
</feature>
<dbReference type="Pfam" id="PF20240">
    <property type="entry name" value="DUF6597"/>
    <property type="match status" value="1"/>
</dbReference>
<reference evidence="5 6" key="2">
    <citation type="submission" date="2016-12" db="EMBL/GenBank/DDBJ databases">
        <title>Draft Genome Sequence of Cystobacter ferrugineus Strain Cbfe23.</title>
        <authorList>
            <person name="Akbar S."/>
            <person name="Dowd S.E."/>
            <person name="Stevens D.C."/>
        </authorList>
    </citation>
    <scope>NUCLEOTIDE SEQUENCE [LARGE SCALE GENOMIC DNA]</scope>
    <source>
        <strain evidence="5 6">Cbfe23</strain>
    </source>
</reference>
<reference evidence="6" key="1">
    <citation type="submission" date="2016-11" db="EMBL/GenBank/DDBJ databases">
        <authorList>
            <person name="Shukria A."/>
            <person name="Stevens D.C."/>
        </authorList>
    </citation>
    <scope>NUCLEOTIDE SEQUENCE [LARGE SCALE GENOMIC DNA]</scope>
    <source>
        <strain evidence="6">Cbfe23</strain>
    </source>
</reference>
<evidence type="ECO:0000256" key="2">
    <source>
        <dbReference type="ARBA" id="ARBA00023125"/>
    </source>
</evidence>
<dbReference type="Gene3D" id="1.10.10.60">
    <property type="entry name" value="Homeodomain-like"/>
    <property type="match status" value="1"/>
</dbReference>
<dbReference type="SMART" id="SM00342">
    <property type="entry name" value="HTH_ARAC"/>
    <property type="match status" value="1"/>
</dbReference>
<dbReference type="InterPro" id="IPR050204">
    <property type="entry name" value="AraC_XylS_family_regulators"/>
</dbReference>
<name>A0A1L9BAV4_9BACT</name>
<dbReference type="SUPFAM" id="SSF46689">
    <property type="entry name" value="Homeodomain-like"/>
    <property type="match status" value="1"/>
</dbReference>
<dbReference type="PROSITE" id="PS01124">
    <property type="entry name" value="HTH_ARAC_FAMILY_2"/>
    <property type="match status" value="1"/>
</dbReference>
<keyword evidence="2" id="KW-0238">DNA-binding</keyword>
<dbReference type="GO" id="GO:0003700">
    <property type="term" value="F:DNA-binding transcription factor activity"/>
    <property type="evidence" value="ECO:0007669"/>
    <property type="project" value="InterPro"/>
</dbReference>
<organism evidence="5 6">
    <name type="scientific">Cystobacter ferrugineus</name>
    <dbReference type="NCBI Taxonomy" id="83449"/>
    <lineage>
        <taxon>Bacteria</taxon>
        <taxon>Pseudomonadati</taxon>
        <taxon>Myxococcota</taxon>
        <taxon>Myxococcia</taxon>
        <taxon>Myxococcales</taxon>
        <taxon>Cystobacterineae</taxon>
        <taxon>Archangiaceae</taxon>
        <taxon>Cystobacter</taxon>
    </lineage>
</organism>
<proteinExistence type="predicted"/>
<comment type="caution">
    <text evidence="5">The sequence shown here is derived from an EMBL/GenBank/DDBJ whole genome shotgun (WGS) entry which is preliminary data.</text>
</comment>
<dbReference type="PANTHER" id="PTHR46796">
    <property type="entry name" value="HTH-TYPE TRANSCRIPTIONAL ACTIVATOR RHAS-RELATED"/>
    <property type="match status" value="1"/>
</dbReference>
<dbReference type="STRING" id="83449.BON30_17940"/>
<dbReference type="RefSeq" id="WP_071899563.1">
    <property type="nucleotide sequence ID" value="NZ_MPIN01000004.1"/>
</dbReference>
<keyword evidence="3" id="KW-0804">Transcription</keyword>
<dbReference type="GO" id="GO:0043565">
    <property type="term" value="F:sequence-specific DNA binding"/>
    <property type="evidence" value="ECO:0007669"/>
    <property type="project" value="InterPro"/>
</dbReference>
<protein>
    <recommendedName>
        <fullName evidence="4">HTH araC/xylS-type domain-containing protein</fullName>
    </recommendedName>
</protein>
<dbReference type="AlphaFoldDB" id="A0A1L9BAV4"/>
<gene>
    <name evidence="5" type="ORF">BON30_17940</name>
</gene>